<dbReference type="EMBL" id="GEZM01073424">
    <property type="protein sequence ID" value="JAV65108.1"/>
    <property type="molecule type" value="Transcribed_RNA"/>
</dbReference>
<feature type="coiled-coil region" evidence="2">
    <location>
        <begin position="331"/>
        <end position="417"/>
    </location>
</feature>
<dbReference type="InterPro" id="IPR021063">
    <property type="entry name" value="NEMO_N"/>
</dbReference>
<reference evidence="5" key="1">
    <citation type="journal article" date="2016" name="Sci. Rep.">
        <title>Molecular characterization of firefly nuptial gifts: a multi-omics approach sheds light on postcopulatory sexual selection.</title>
        <authorList>
            <person name="Al-Wathiqui N."/>
            <person name="Fallon T.R."/>
            <person name="South A."/>
            <person name="Weng J.K."/>
            <person name="Lewis S.M."/>
        </authorList>
    </citation>
    <scope>NUCLEOTIDE SEQUENCE</scope>
</reference>
<name>A0A1Y1KX12_PHOPY</name>
<dbReference type="Pfam" id="PF16516">
    <property type="entry name" value="CC2-LZ"/>
    <property type="match status" value="1"/>
</dbReference>
<dbReference type="GO" id="GO:0043122">
    <property type="term" value="P:regulation of canonical NF-kappaB signal transduction"/>
    <property type="evidence" value="ECO:0007669"/>
    <property type="project" value="TreeGrafter"/>
</dbReference>
<evidence type="ECO:0000313" key="5">
    <source>
        <dbReference type="EMBL" id="JAV65108.1"/>
    </source>
</evidence>
<evidence type="ECO:0000259" key="3">
    <source>
        <dbReference type="Pfam" id="PF11577"/>
    </source>
</evidence>
<dbReference type="Pfam" id="PF11577">
    <property type="entry name" value="NEMO"/>
    <property type="match status" value="1"/>
</dbReference>
<evidence type="ECO:0000256" key="2">
    <source>
        <dbReference type="SAM" id="Coils"/>
    </source>
</evidence>
<proteinExistence type="predicted"/>
<dbReference type="Gene3D" id="1.20.5.990">
    <property type="entry name" value="Nemo cc2-lz domain - 1d5 darpin complex"/>
    <property type="match status" value="1"/>
</dbReference>
<dbReference type="GO" id="GO:0070530">
    <property type="term" value="F:K63-linked polyubiquitin modification-dependent protein binding"/>
    <property type="evidence" value="ECO:0007669"/>
    <property type="project" value="TreeGrafter"/>
</dbReference>
<evidence type="ECO:0008006" key="6">
    <source>
        <dbReference type="Google" id="ProtNLM"/>
    </source>
</evidence>
<dbReference type="InterPro" id="IPR051301">
    <property type="entry name" value="Optineurin/NFkB_EssMod"/>
</dbReference>
<keyword evidence="1 2" id="KW-0175">Coiled coil</keyword>
<sequence>MAVSSMLPPDCSLYPESDDEESFVVLGHSLPPESIVEVKNDTPDLLDSSVVQQSISLASSALESSLPSSPSLPQLDKELILRVTKQNVSAMTSANVSVDLSPDEIQQKVDLLIEENLKLKETLHQNNLAMKKQYGILATWQNEVSMVHASHKQKFDDIKKYVEKLKLENAKLSALVTTTEKEKEELRNEIKHLKSEQELATEKDKVDLNVLKSSFDNLCEFELLSTKKKIKELEQQLLAEKSNQKDLQSSSVKVQNLTDDLQRLRLTSEKDVNNLNRQLKESEALQKILLDEIKALKAQLLTTSTTKENHVNFEEQLMAAQMHITQLELLRNEDRETINANEEKILQLENQVKEMAASKETLDLLHEQLDIYKTDFEAEHHAKLNLGREKETIAEDLRNLQRRNQQLLEEVDRLRGSDYVHVVREEHAAAPPTPQRPKFRCPNCNRSYINRDEYYHHVAPCMADIDVPF</sequence>
<protein>
    <recommendedName>
        <fullName evidence="6">NF-kappa-B essential modulator NEMO CC2-LZ domain-containing protein</fullName>
    </recommendedName>
</protein>
<feature type="domain" description="NF-kappa-B essential modulator NEMO N-terminal" evidence="3">
    <location>
        <begin position="103"/>
        <end position="169"/>
    </location>
</feature>
<dbReference type="PANTHER" id="PTHR31553">
    <property type="entry name" value="NF-KAPPA-B ESSENTIAL MODULATOR"/>
    <property type="match status" value="1"/>
</dbReference>
<evidence type="ECO:0000256" key="1">
    <source>
        <dbReference type="ARBA" id="ARBA00023054"/>
    </source>
</evidence>
<dbReference type="InterPro" id="IPR032419">
    <property type="entry name" value="CC2-LZ_dom"/>
</dbReference>
<dbReference type="PANTHER" id="PTHR31553:SF1">
    <property type="entry name" value="NF-KAPPA-B ESSENTIAL MODULATOR"/>
    <property type="match status" value="1"/>
</dbReference>
<organism evidence="5">
    <name type="scientific">Photinus pyralis</name>
    <name type="common">Common eastern firefly</name>
    <name type="synonym">Lampyris pyralis</name>
    <dbReference type="NCBI Taxonomy" id="7054"/>
    <lineage>
        <taxon>Eukaryota</taxon>
        <taxon>Metazoa</taxon>
        <taxon>Ecdysozoa</taxon>
        <taxon>Arthropoda</taxon>
        <taxon>Hexapoda</taxon>
        <taxon>Insecta</taxon>
        <taxon>Pterygota</taxon>
        <taxon>Neoptera</taxon>
        <taxon>Endopterygota</taxon>
        <taxon>Coleoptera</taxon>
        <taxon>Polyphaga</taxon>
        <taxon>Elateriformia</taxon>
        <taxon>Elateroidea</taxon>
        <taxon>Lampyridae</taxon>
        <taxon>Lampyrinae</taxon>
        <taxon>Photinus</taxon>
    </lineage>
</organism>
<dbReference type="GO" id="GO:0005634">
    <property type="term" value="C:nucleus"/>
    <property type="evidence" value="ECO:0007669"/>
    <property type="project" value="TreeGrafter"/>
</dbReference>
<accession>A0A1Y1KX12</accession>
<dbReference type="GO" id="GO:0005737">
    <property type="term" value="C:cytoplasm"/>
    <property type="evidence" value="ECO:0007669"/>
    <property type="project" value="TreeGrafter"/>
</dbReference>
<feature type="domain" description="NF-kappa-B essential modulator NEMO CC2-LZ" evidence="4">
    <location>
        <begin position="313"/>
        <end position="407"/>
    </location>
</feature>
<dbReference type="AlphaFoldDB" id="A0A1Y1KX12"/>
<evidence type="ECO:0000259" key="4">
    <source>
        <dbReference type="Pfam" id="PF16516"/>
    </source>
</evidence>
<feature type="coiled-coil region" evidence="2">
    <location>
        <begin position="162"/>
        <end position="299"/>
    </location>
</feature>
<dbReference type="Gene3D" id="1.20.5.390">
    <property type="entry name" value="L1 transposable element, trimerization domain"/>
    <property type="match status" value="1"/>
</dbReference>